<gene>
    <name evidence="2" type="ORF">H9714_04780</name>
</gene>
<evidence type="ECO:0000313" key="3">
    <source>
        <dbReference type="Proteomes" id="UP000824208"/>
    </source>
</evidence>
<evidence type="ECO:0000313" key="2">
    <source>
        <dbReference type="EMBL" id="HJB56850.1"/>
    </source>
</evidence>
<sequence>MMYSIVYTSRTGNTALLARTLRRCLPEEACRYFGPPVPEIPETPLVLAGFWTDKGDCSPELSAFLAGLHGRTVALFGTAGFGGSAAYFHAVLDRAARHVPPDNVLLPGFLCQGKMPPAVRERYAAAGLDDKVAMFDAALPHPDGDDLEALRAWAAGLPLFRKL</sequence>
<dbReference type="InterPro" id="IPR001226">
    <property type="entry name" value="Flavodoxin_CS"/>
</dbReference>
<dbReference type="NCBIfam" id="NF045594">
    <property type="entry name" value="flavodox_BilS"/>
    <property type="match status" value="1"/>
</dbReference>
<dbReference type="GO" id="GO:0009055">
    <property type="term" value="F:electron transfer activity"/>
    <property type="evidence" value="ECO:0007669"/>
    <property type="project" value="InterPro"/>
</dbReference>
<proteinExistence type="predicted"/>
<evidence type="ECO:0000259" key="1">
    <source>
        <dbReference type="Pfam" id="PF12641"/>
    </source>
</evidence>
<organism evidence="2 3">
    <name type="scientific">Candidatus Flavonifractor intestinipullorum</name>
    <dbReference type="NCBI Taxonomy" id="2838587"/>
    <lineage>
        <taxon>Bacteria</taxon>
        <taxon>Bacillati</taxon>
        <taxon>Bacillota</taxon>
        <taxon>Clostridia</taxon>
        <taxon>Eubacteriales</taxon>
        <taxon>Oscillospiraceae</taxon>
        <taxon>Flavonifractor</taxon>
    </lineage>
</organism>
<reference evidence="2" key="1">
    <citation type="journal article" date="2021" name="PeerJ">
        <title>Extensive microbial diversity within the chicken gut microbiome revealed by metagenomics and culture.</title>
        <authorList>
            <person name="Gilroy R."/>
            <person name="Ravi A."/>
            <person name="Getino M."/>
            <person name="Pursley I."/>
            <person name="Horton D.L."/>
            <person name="Alikhan N.F."/>
            <person name="Baker D."/>
            <person name="Gharbi K."/>
            <person name="Hall N."/>
            <person name="Watson M."/>
            <person name="Adriaenssens E.M."/>
            <person name="Foster-Nyarko E."/>
            <person name="Jarju S."/>
            <person name="Secka A."/>
            <person name="Antonio M."/>
            <person name="Oren A."/>
            <person name="Chaudhuri R.R."/>
            <person name="La Ragione R."/>
            <person name="Hildebrand F."/>
            <person name="Pallen M.J."/>
        </authorList>
    </citation>
    <scope>NUCLEOTIDE SEQUENCE</scope>
    <source>
        <strain evidence="2">CHK189-11263</strain>
    </source>
</reference>
<dbReference type="Gene3D" id="3.40.50.360">
    <property type="match status" value="1"/>
</dbReference>
<accession>A0A9D2S650</accession>
<feature type="domain" description="Flavodoxin-like" evidence="1">
    <location>
        <begin position="5"/>
        <end position="152"/>
    </location>
</feature>
<reference evidence="2" key="2">
    <citation type="submission" date="2021-04" db="EMBL/GenBank/DDBJ databases">
        <authorList>
            <person name="Gilroy R."/>
        </authorList>
    </citation>
    <scope>NUCLEOTIDE SEQUENCE</scope>
    <source>
        <strain evidence="2">CHK189-11263</strain>
    </source>
</reference>
<dbReference type="SUPFAM" id="SSF52218">
    <property type="entry name" value="Flavoproteins"/>
    <property type="match status" value="1"/>
</dbReference>
<dbReference type="InterPro" id="IPR054633">
    <property type="entry name" value="BilS"/>
</dbReference>
<dbReference type="AlphaFoldDB" id="A0A9D2S650"/>
<dbReference type="InterPro" id="IPR029039">
    <property type="entry name" value="Flavoprotein-like_sf"/>
</dbReference>
<dbReference type="GO" id="GO:0016651">
    <property type="term" value="F:oxidoreductase activity, acting on NAD(P)H"/>
    <property type="evidence" value="ECO:0007669"/>
    <property type="project" value="UniProtKB-ARBA"/>
</dbReference>
<dbReference type="PROSITE" id="PS00201">
    <property type="entry name" value="FLAVODOXIN"/>
    <property type="match status" value="1"/>
</dbReference>
<dbReference type="InterPro" id="IPR008254">
    <property type="entry name" value="Flavodoxin/NO_synth"/>
</dbReference>
<protein>
    <submittedName>
        <fullName evidence="2">Flavodoxin family protein</fullName>
    </submittedName>
</protein>
<dbReference type="GO" id="GO:0010181">
    <property type="term" value="F:FMN binding"/>
    <property type="evidence" value="ECO:0007669"/>
    <property type="project" value="InterPro"/>
</dbReference>
<comment type="caution">
    <text evidence="2">The sequence shown here is derived from an EMBL/GenBank/DDBJ whole genome shotgun (WGS) entry which is preliminary data.</text>
</comment>
<dbReference type="Proteomes" id="UP000824208">
    <property type="component" value="Unassembled WGS sequence"/>
</dbReference>
<dbReference type="EMBL" id="DWYC01000049">
    <property type="protein sequence ID" value="HJB56850.1"/>
    <property type="molecule type" value="Genomic_DNA"/>
</dbReference>
<dbReference type="Pfam" id="PF12641">
    <property type="entry name" value="Flavodoxin_3"/>
    <property type="match status" value="1"/>
</dbReference>
<name>A0A9D2S650_9FIRM</name>